<evidence type="ECO:0000313" key="5">
    <source>
        <dbReference type="EMBL" id="ENN83847.1"/>
    </source>
</evidence>
<dbReference type="Gene3D" id="3.40.50.2300">
    <property type="match status" value="2"/>
</dbReference>
<gene>
    <name evidence="5" type="ORF">RHSP_41486</name>
</gene>
<dbReference type="PATRIC" id="fig|363754.4.peg.6761"/>
<keyword evidence="2" id="KW-0238">DNA-binding</keyword>
<dbReference type="InterPro" id="IPR010982">
    <property type="entry name" value="Lambda_DNA-bd_dom_sf"/>
</dbReference>
<keyword evidence="1" id="KW-0805">Transcription regulation</keyword>
<accession>N6UY99</accession>
<dbReference type="Pfam" id="PF13377">
    <property type="entry name" value="Peripla_BP_3"/>
    <property type="match status" value="1"/>
</dbReference>
<dbReference type="InterPro" id="IPR000843">
    <property type="entry name" value="HTH_LacI"/>
</dbReference>
<dbReference type="SUPFAM" id="SSF47413">
    <property type="entry name" value="lambda repressor-like DNA-binding domains"/>
    <property type="match status" value="1"/>
</dbReference>
<dbReference type="EMBL" id="AQHN01000095">
    <property type="protein sequence ID" value="ENN83847.1"/>
    <property type="molecule type" value="Genomic_DNA"/>
</dbReference>
<comment type="caution">
    <text evidence="5">The sequence shown here is derived from an EMBL/GenBank/DDBJ whole genome shotgun (WGS) entry which is preliminary data.</text>
</comment>
<keyword evidence="6" id="KW-1185">Reference proteome</keyword>
<dbReference type="Pfam" id="PF00356">
    <property type="entry name" value="LacI"/>
    <property type="match status" value="1"/>
</dbReference>
<name>N6UY99_9HYPH</name>
<protein>
    <submittedName>
        <fullName evidence="5">LacI family transcription regulator</fullName>
    </submittedName>
</protein>
<dbReference type="Proteomes" id="UP000012429">
    <property type="component" value="Unassembled WGS sequence"/>
</dbReference>
<dbReference type="SMART" id="SM00354">
    <property type="entry name" value="HTH_LACI"/>
    <property type="match status" value="1"/>
</dbReference>
<dbReference type="Gene3D" id="1.10.260.40">
    <property type="entry name" value="lambda repressor-like DNA-binding domains"/>
    <property type="match status" value="1"/>
</dbReference>
<dbReference type="SUPFAM" id="SSF53822">
    <property type="entry name" value="Periplasmic binding protein-like I"/>
    <property type="match status" value="1"/>
</dbReference>
<organism evidence="5 6">
    <name type="scientific">Rhizobium freirei PRF 81</name>
    <dbReference type="NCBI Taxonomy" id="363754"/>
    <lineage>
        <taxon>Bacteria</taxon>
        <taxon>Pseudomonadati</taxon>
        <taxon>Pseudomonadota</taxon>
        <taxon>Alphaproteobacteria</taxon>
        <taxon>Hyphomicrobiales</taxon>
        <taxon>Rhizobiaceae</taxon>
        <taxon>Rhizobium/Agrobacterium group</taxon>
        <taxon>Rhizobium</taxon>
    </lineage>
</organism>
<evidence type="ECO:0000313" key="6">
    <source>
        <dbReference type="Proteomes" id="UP000012429"/>
    </source>
</evidence>
<evidence type="ECO:0000256" key="3">
    <source>
        <dbReference type="ARBA" id="ARBA00023163"/>
    </source>
</evidence>
<dbReference type="GO" id="GO:0000976">
    <property type="term" value="F:transcription cis-regulatory region binding"/>
    <property type="evidence" value="ECO:0007669"/>
    <property type="project" value="TreeGrafter"/>
</dbReference>
<reference evidence="5 6" key="1">
    <citation type="journal article" date="2012" name="BMC Genomics">
        <title>Genomic basis of broad host range and environmental adaptability of Rhizobium tropici CIAT 899 and Rhizobium sp. PRF 81 which are used in inoculants for common bean (Phaseolus vulgaris L.).</title>
        <authorList>
            <person name="Ormeno-Orrillo E."/>
            <person name="Menna P."/>
            <person name="Almeida L.G."/>
            <person name="Ollero F.J."/>
            <person name="Nicolas M.F."/>
            <person name="Pains Rodrigues E."/>
            <person name="Shigueyoshi Nakatani A."/>
            <person name="Silva Batista J.S."/>
            <person name="Oliveira Chueire L.M."/>
            <person name="Souza R.C."/>
            <person name="Ribeiro Vasconcelos A.T."/>
            <person name="Megias M."/>
            <person name="Hungria M."/>
            <person name="Martinez-Romero E."/>
        </authorList>
    </citation>
    <scope>NUCLEOTIDE SEQUENCE [LARGE SCALE GENOMIC DNA]</scope>
    <source>
        <strain evidence="5 6">PRF 81</strain>
        <plasmid evidence="5">pPRF81a</plasmid>
    </source>
</reference>
<dbReference type="PROSITE" id="PS50932">
    <property type="entry name" value="HTH_LACI_2"/>
    <property type="match status" value="1"/>
</dbReference>
<evidence type="ECO:0000259" key="4">
    <source>
        <dbReference type="PROSITE" id="PS50932"/>
    </source>
</evidence>
<dbReference type="PANTHER" id="PTHR30146">
    <property type="entry name" value="LACI-RELATED TRANSCRIPTIONAL REPRESSOR"/>
    <property type="match status" value="1"/>
</dbReference>
<dbReference type="PANTHER" id="PTHR30146:SF109">
    <property type="entry name" value="HTH-TYPE TRANSCRIPTIONAL REGULATOR GALS"/>
    <property type="match status" value="1"/>
</dbReference>
<keyword evidence="3" id="KW-0804">Transcription</keyword>
<dbReference type="InterPro" id="IPR028082">
    <property type="entry name" value="Peripla_BP_I"/>
</dbReference>
<sequence length="353" mass="38328">MENALTRQRKSTLADIAAKTGYGTNTVSLALRGSTRISQAARDTIIKAAEALDYVPNNTAKALVLKRSNTVGMLVEYLTNPQPTAVATALQREMSDRGYSVLFATSSTPEQEAAAIEMFRRHMVDGLLIYPVDHTNLSHLHRLRERNFPVVMLVGARDTGLDAVGVDEFQASYDATTHLIALGHKRIGALGPTKDKPLKIEGFRHAHRVHGLPLDERQIYEPVGFSMAAGYDGMAILAERDLGLTALFAASDMFALGAMRWAKVKGVSVPEQLSIVGYDNIEYGEFSNTTLTSVRNDGGTLAKAAVERLIALMETDGPLPPPTLTLLPGELVVRESSSRPGRRSWASGQTDKL</sequence>
<feature type="domain" description="HTH lacI-type" evidence="4">
    <location>
        <begin position="11"/>
        <end position="65"/>
    </location>
</feature>
<proteinExistence type="predicted"/>
<dbReference type="InterPro" id="IPR046335">
    <property type="entry name" value="LacI/GalR-like_sensor"/>
</dbReference>
<evidence type="ECO:0000256" key="2">
    <source>
        <dbReference type="ARBA" id="ARBA00023125"/>
    </source>
</evidence>
<geneLocation type="plasmid" evidence="5">
    <name>pPRF81a</name>
</geneLocation>
<keyword evidence="5" id="KW-0614">Plasmid</keyword>
<dbReference type="CDD" id="cd06267">
    <property type="entry name" value="PBP1_LacI_sugar_binding-like"/>
    <property type="match status" value="1"/>
</dbReference>
<dbReference type="AlphaFoldDB" id="N6UY99"/>
<dbReference type="GO" id="GO:0003700">
    <property type="term" value="F:DNA-binding transcription factor activity"/>
    <property type="evidence" value="ECO:0007669"/>
    <property type="project" value="TreeGrafter"/>
</dbReference>
<dbReference type="CDD" id="cd01392">
    <property type="entry name" value="HTH_LacI"/>
    <property type="match status" value="1"/>
</dbReference>
<evidence type="ECO:0000256" key="1">
    <source>
        <dbReference type="ARBA" id="ARBA00023015"/>
    </source>
</evidence>